<evidence type="ECO:0000256" key="1">
    <source>
        <dbReference type="SAM" id="Phobius"/>
    </source>
</evidence>
<feature type="transmembrane region" description="Helical" evidence="1">
    <location>
        <begin position="36"/>
        <end position="54"/>
    </location>
</feature>
<organism evidence="2 3">
    <name type="scientific">Intrasporangium chromatireducens Q5-1</name>
    <dbReference type="NCBI Taxonomy" id="584657"/>
    <lineage>
        <taxon>Bacteria</taxon>
        <taxon>Bacillati</taxon>
        <taxon>Actinomycetota</taxon>
        <taxon>Actinomycetes</taxon>
        <taxon>Micrococcales</taxon>
        <taxon>Intrasporangiaceae</taxon>
        <taxon>Intrasporangium</taxon>
    </lineage>
</organism>
<protein>
    <recommendedName>
        <fullName evidence="4">Integral membrane protein</fullName>
    </recommendedName>
</protein>
<evidence type="ECO:0000313" key="2">
    <source>
        <dbReference type="EMBL" id="EWT06170.1"/>
    </source>
</evidence>
<keyword evidence="3" id="KW-1185">Reference proteome</keyword>
<keyword evidence="1" id="KW-0812">Transmembrane</keyword>
<accession>W9GJA9</accession>
<proteinExistence type="predicted"/>
<dbReference type="Proteomes" id="UP000019494">
    <property type="component" value="Unassembled WGS sequence"/>
</dbReference>
<name>W9GJA9_9MICO</name>
<keyword evidence="1" id="KW-0472">Membrane</keyword>
<dbReference type="AlphaFoldDB" id="W9GJA9"/>
<sequence>MLLPLTVAILVACAVLLLLAGHRLWRDRLIDDPIIVVSAVIELALLVQLVIGLAQSGAIQDGAERATYIAYLFTVLVVLPVTVFIAIKERSRWAMGVVLGGAVVVAILVARILQIWQLNV</sequence>
<reference evidence="3" key="1">
    <citation type="submission" date="2013-08" db="EMBL/GenBank/DDBJ databases">
        <title>Intrasporangium oryzae NRRL B-24470.</title>
        <authorList>
            <person name="Liu H."/>
            <person name="Wang G."/>
        </authorList>
    </citation>
    <scope>NUCLEOTIDE SEQUENCE [LARGE SCALE GENOMIC DNA]</scope>
    <source>
        <strain evidence="3">Q5-1</strain>
    </source>
</reference>
<evidence type="ECO:0008006" key="4">
    <source>
        <dbReference type="Google" id="ProtNLM"/>
    </source>
</evidence>
<feature type="transmembrane region" description="Helical" evidence="1">
    <location>
        <begin position="93"/>
        <end position="113"/>
    </location>
</feature>
<feature type="transmembrane region" description="Helical" evidence="1">
    <location>
        <begin position="66"/>
        <end position="87"/>
    </location>
</feature>
<evidence type="ECO:0000313" key="3">
    <source>
        <dbReference type="Proteomes" id="UP000019494"/>
    </source>
</evidence>
<comment type="caution">
    <text evidence="2">The sequence shown here is derived from an EMBL/GenBank/DDBJ whole genome shotgun (WGS) entry which is preliminary data.</text>
</comment>
<dbReference type="OrthoDB" id="3828660at2"/>
<keyword evidence="1" id="KW-1133">Transmembrane helix</keyword>
<dbReference type="RefSeq" id="WP_034715920.1">
    <property type="nucleotide sequence ID" value="NZ_AWQS01000062.1"/>
</dbReference>
<dbReference type="EMBL" id="AWQS01000062">
    <property type="protein sequence ID" value="EWT06170.1"/>
    <property type="molecule type" value="Genomic_DNA"/>
</dbReference>
<gene>
    <name evidence="2" type="ORF">N864_23765</name>
</gene>